<dbReference type="AlphaFoldDB" id="A0A5B6W8Q0"/>
<keyword evidence="1" id="KW-1133">Transmembrane helix</keyword>
<dbReference type="SUPFAM" id="SSF56672">
    <property type="entry name" value="DNA/RNA polymerases"/>
    <property type="match status" value="1"/>
</dbReference>
<dbReference type="OrthoDB" id="1909920at2759"/>
<dbReference type="PROSITE" id="PS51257">
    <property type="entry name" value="PROKAR_LIPOPROTEIN"/>
    <property type="match status" value="1"/>
</dbReference>
<evidence type="ECO:0000256" key="1">
    <source>
        <dbReference type="SAM" id="Phobius"/>
    </source>
</evidence>
<dbReference type="InterPro" id="IPR051320">
    <property type="entry name" value="Viral_Replic_Matur_Polypro"/>
</dbReference>
<dbReference type="InterPro" id="IPR043128">
    <property type="entry name" value="Rev_trsase/Diguanyl_cyclase"/>
</dbReference>
<gene>
    <name evidence="2" type="ORF">EPI10_011464</name>
</gene>
<name>A0A5B6W8Q0_9ROSI</name>
<keyword evidence="1" id="KW-0472">Membrane</keyword>
<dbReference type="Proteomes" id="UP000325315">
    <property type="component" value="Unassembled WGS sequence"/>
</dbReference>
<accession>A0A5B6W8Q0</accession>
<dbReference type="Gene3D" id="3.30.70.270">
    <property type="match status" value="1"/>
</dbReference>
<dbReference type="EMBL" id="SMMG02000004">
    <property type="protein sequence ID" value="KAA3477585.1"/>
    <property type="molecule type" value="Genomic_DNA"/>
</dbReference>
<dbReference type="PANTHER" id="PTHR33064">
    <property type="entry name" value="POL PROTEIN"/>
    <property type="match status" value="1"/>
</dbReference>
<evidence type="ECO:0000313" key="2">
    <source>
        <dbReference type="EMBL" id="KAA3477585.1"/>
    </source>
</evidence>
<keyword evidence="1" id="KW-0812">Transmembrane</keyword>
<keyword evidence="3" id="KW-1185">Reference proteome</keyword>
<reference evidence="3" key="1">
    <citation type="journal article" date="2019" name="Plant Biotechnol. J.">
        <title>Genome sequencing of the Australian wild diploid species Gossypium australe highlights disease resistance and delayed gland morphogenesis.</title>
        <authorList>
            <person name="Cai Y."/>
            <person name="Cai X."/>
            <person name="Wang Q."/>
            <person name="Wang P."/>
            <person name="Zhang Y."/>
            <person name="Cai C."/>
            <person name="Xu Y."/>
            <person name="Wang K."/>
            <person name="Zhou Z."/>
            <person name="Wang C."/>
            <person name="Geng S."/>
            <person name="Li B."/>
            <person name="Dong Q."/>
            <person name="Hou Y."/>
            <person name="Wang H."/>
            <person name="Ai P."/>
            <person name="Liu Z."/>
            <person name="Yi F."/>
            <person name="Sun M."/>
            <person name="An G."/>
            <person name="Cheng J."/>
            <person name="Zhang Y."/>
            <person name="Shi Q."/>
            <person name="Xie Y."/>
            <person name="Shi X."/>
            <person name="Chang Y."/>
            <person name="Huang F."/>
            <person name="Chen Y."/>
            <person name="Hong S."/>
            <person name="Mi L."/>
            <person name="Sun Q."/>
            <person name="Zhang L."/>
            <person name="Zhou B."/>
            <person name="Peng R."/>
            <person name="Zhang X."/>
            <person name="Liu F."/>
        </authorList>
    </citation>
    <scope>NUCLEOTIDE SEQUENCE [LARGE SCALE GENOMIC DNA]</scope>
    <source>
        <strain evidence="3">cv. PA1801</strain>
    </source>
</reference>
<dbReference type="PANTHER" id="PTHR33064:SF40">
    <property type="entry name" value="REVERSE TRANSCRIPTASE_RETROTRANSPOSON-DERIVED PROTEIN RNASE H-LIKE DOMAIN-CONTAINING PROTEIN"/>
    <property type="match status" value="1"/>
</dbReference>
<organism evidence="2 3">
    <name type="scientific">Gossypium australe</name>
    <dbReference type="NCBI Taxonomy" id="47621"/>
    <lineage>
        <taxon>Eukaryota</taxon>
        <taxon>Viridiplantae</taxon>
        <taxon>Streptophyta</taxon>
        <taxon>Embryophyta</taxon>
        <taxon>Tracheophyta</taxon>
        <taxon>Spermatophyta</taxon>
        <taxon>Magnoliopsida</taxon>
        <taxon>eudicotyledons</taxon>
        <taxon>Gunneridae</taxon>
        <taxon>Pentapetalae</taxon>
        <taxon>rosids</taxon>
        <taxon>malvids</taxon>
        <taxon>Malvales</taxon>
        <taxon>Malvaceae</taxon>
        <taxon>Malvoideae</taxon>
        <taxon>Gossypium</taxon>
    </lineage>
</organism>
<sequence length="138" mass="15849">MGCTINKIHIQFYGFIVSSCDIVLGVQWLATLGSILWEFTKLTIQFYLIISSKGMDIDQNKVKRIVEWPQPKSIKEIRGFLSLVGYYQRFINDCGLIAQPLSNILKKDGWKWDEQATDAFNQLKATMTLTLLLVLPNF</sequence>
<dbReference type="FunFam" id="3.30.70.270:FF:000020">
    <property type="entry name" value="Transposon Tf2-6 polyprotein-like Protein"/>
    <property type="match status" value="1"/>
</dbReference>
<protein>
    <submittedName>
        <fullName evidence="2">Transposon Tf2-6 polyprotein</fullName>
    </submittedName>
</protein>
<dbReference type="InterPro" id="IPR043502">
    <property type="entry name" value="DNA/RNA_pol_sf"/>
</dbReference>
<comment type="caution">
    <text evidence="2">The sequence shown here is derived from an EMBL/GenBank/DDBJ whole genome shotgun (WGS) entry which is preliminary data.</text>
</comment>
<evidence type="ECO:0000313" key="3">
    <source>
        <dbReference type="Proteomes" id="UP000325315"/>
    </source>
</evidence>
<proteinExistence type="predicted"/>
<feature type="transmembrane region" description="Helical" evidence="1">
    <location>
        <begin position="12"/>
        <end position="37"/>
    </location>
</feature>